<dbReference type="PANTHER" id="PTHR21646:SF16">
    <property type="entry name" value="U4_U6.U5 TRI-SNRNP-ASSOCIATED PROTEIN 2"/>
    <property type="match status" value="1"/>
</dbReference>
<dbReference type="GO" id="GO:0016579">
    <property type="term" value="P:protein deubiquitination"/>
    <property type="evidence" value="ECO:0007669"/>
    <property type="project" value="InterPro"/>
</dbReference>
<evidence type="ECO:0000256" key="11">
    <source>
        <dbReference type="ARBA" id="ARBA00022771"/>
    </source>
</evidence>
<keyword evidence="7" id="KW-0132">Cell division</keyword>
<dbReference type="EC" id="3.4.19.12" evidence="4"/>
<dbReference type="PROSITE" id="PS50271">
    <property type="entry name" value="ZF_UBP"/>
    <property type="match status" value="1"/>
</dbReference>
<dbReference type="InterPro" id="IPR033809">
    <property type="entry name" value="USP39"/>
</dbReference>
<keyword evidence="11 22" id="KW-0863">Zinc-finger</keyword>
<evidence type="ECO:0000256" key="15">
    <source>
        <dbReference type="ARBA" id="ARBA00022843"/>
    </source>
</evidence>
<dbReference type="InterPro" id="IPR028889">
    <property type="entry name" value="USP"/>
</dbReference>
<dbReference type="SUPFAM" id="SSF54001">
    <property type="entry name" value="Cysteine proteinases"/>
    <property type="match status" value="1"/>
</dbReference>
<comment type="subunit">
    <text evidence="19">The U4/U6-U5 tri-snRNP complex is a building block of the precatalytic spliceosome (spliceosome B complex). Component of the U4/U6-U5 tri-snRNP complex composed of the U4, U6 and U5 snRNAs and at least PRPF3, PRPF4, PRPF6, PRPF8, PRPF31, SNRNP200, TXNL4A, SNRNP40, SNRPB, SNRPD1, SNRPD2, SNRPD3, SNRPE, SNRPF, SNRPG, DDX23, CD2BP2, PPIH, SNU13, EFTUD2, SART1 and USP39, plus LSM2, LSM3, LSM4, LSM5, LSM6, LSM7 and LSM8.</text>
</comment>
<dbReference type="Gene3D" id="3.30.40.10">
    <property type="entry name" value="Zinc/RING finger domain, C3HC4 (zinc finger)"/>
    <property type="match status" value="1"/>
</dbReference>
<dbReference type="SUPFAM" id="SSF57850">
    <property type="entry name" value="RING/U-box"/>
    <property type="match status" value="1"/>
</dbReference>
<feature type="domain" description="UBP-type" evidence="24">
    <location>
        <begin position="56"/>
        <end position="153"/>
    </location>
</feature>
<keyword evidence="5" id="KW-1017">Isopeptide bond</keyword>
<dbReference type="GO" id="GO:0000245">
    <property type="term" value="P:spliceosomal complex assembly"/>
    <property type="evidence" value="ECO:0007669"/>
    <property type="project" value="InterPro"/>
</dbReference>
<keyword evidence="14" id="KW-0862">Zinc</keyword>
<evidence type="ECO:0000256" key="3">
    <source>
        <dbReference type="ARBA" id="ARBA00009085"/>
    </source>
</evidence>
<evidence type="ECO:0000256" key="13">
    <source>
        <dbReference type="ARBA" id="ARBA00022801"/>
    </source>
</evidence>
<dbReference type="GO" id="GO:0051301">
    <property type="term" value="P:cell division"/>
    <property type="evidence" value="ECO:0007669"/>
    <property type="project" value="UniProtKB-KW"/>
</dbReference>
<proteinExistence type="inferred from homology"/>
<dbReference type="CDD" id="cd02669">
    <property type="entry name" value="Peptidase_C19M"/>
    <property type="match status" value="1"/>
</dbReference>
<protein>
    <recommendedName>
        <fullName evidence="20">Ubiquitin carboxyl-terminal hydrolase 39</fullName>
        <ecNumber evidence="4">3.4.19.12</ecNumber>
    </recommendedName>
    <alternativeName>
        <fullName evidence="21">U4/U6.U5 tri-snRNP-associated 65 kDa protein</fullName>
    </alternativeName>
</protein>
<evidence type="ECO:0000256" key="12">
    <source>
        <dbReference type="ARBA" id="ARBA00022786"/>
    </source>
</evidence>
<dbReference type="Proteomes" id="UP000279307">
    <property type="component" value="Chromosome 2"/>
</dbReference>
<dbReference type="SMART" id="SM00290">
    <property type="entry name" value="ZnF_UBP"/>
    <property type="match status" value="1"/>
</dbReference>
<feature type="domain" description="USP" evidence="23">
    <location>
        <begin position="178"/>
        <end position="508"/>
    </location>
</feature>
<dbReference type="GO" id="GO:0004843">
    <property type="term" value="F:cysteine-type deubiquitinase activity"/>
    <property type="evidence" value="ECO:0007669"/>
    <property type="project" value="UniProtKB-EC"/>
</dbReference>
<evidence type="ECO:0000256" key="17">
    <source>
        <dbReference type="ARBA" id="ARBA00023242"/>
    </source>
</evidence>
<evidence type="ECO:0000259" key="24">
    <source>
        <dbReference type="PROSITE" id="PS50271"/>
    </source>
</evidence>
<dbReference type="GO" id="GO:0005681">
    <property type="term" value="C:spliceosomal complex"/>
    <property type="evidence" value="ECO:0007669"/>
    <property type="project" value="UniProtKB-KW"/>
</dbReference>
<dbReference type="InterPro" id="IPR001607">
    <property type="entry name" value="Znf_UBP"/>
</dbReference>
<sequence>MSMERTCYVGYVYMQEMASDKHDFREKRKFADVGSDSDNEAEKNAKHVKTKSEAPRLCPYLDTINRQFLDFDFEKLCSVSLSRINVYACLVCGKYFQGRGTNTHAYTHSVAESHHVFLNLHTLKFYCLPDNYEIVDSSLDDIKYVLNPTFDKMQIAQLDKSDKQSRAIDGSMYSPGIVGMNNIKANDYCNVILQALSHVTPLRDFFLRESNYSHVKRPPGDSSYLLVQRFGELMRKLWNPRNFKAHVSPHEMLQAVVLWSKKRFQFTEQGDPVDFLSWFLNALHLALNGTKKRDSSIIYKTFLGHMRIYTRKIPPLELEESQRSELLHTVEYGETVTESPFLYLTCDLPPPPLFKDQFTENIIPQVNLYTLLNKFNAINEKEYKTYKENFMKRFEITELPPYLILYIKRFTKNTFFVEKNPTIVNFPVKNVDFGDILTPEVKAKHQCTTYDLVANIVHDGEPGQGTYRVHILHRATGQWYELQDLHVTQILPQMITLTEAYIQIYELRKDIHMENGDNKSKKNM</sequence>
<dbReference type="EMBL" id="KK107124">
    <property type="protein sequence ID" value="EZA58457.1"/>
    <property type="molecule type" value="Genomic_DNA"/>
</dbReference>
<dbReference type="AlphaFoldDB" id="A0A026WQY7"/>
<evidence type="ECO:0000256" key="22">
    <source>
        <dbReference type="PROSITE-ProRule" id="PRU00502"/>
    </source>
</evidence>
<dbReference type="InterPro" id="IPR050185">
    <property type="entry name" value="Ub_carboxyl-term_hydrolase"/>
</dbReference>
<evidence type="ECO:0000256" key="20">
    <source>
        <dbReference type="ARBA" id="ARBA00071645"/>
    </source>
</evidence>
<keyword evidence="15" id="KW-0832">Ubl conjugation</keyword>
<evidence type="ECO:0000256" key="19">
    <source>
        <dbReference type="ARBA" id="ARBA00064202"/>
    </source>
</evidence>
<evidence type="ECO:0000256" key="8">
    <source>
        <dbReference type="ARBA" id="ARBA00022664"/>
    </source>
</evidence>
<keyword evidence="13" id="KW-0378">Hydrolase</keyword>
<evidence type="ECO:0000256" key="14">
    <source>
        <dbReference type="ARBA" id="ARBA00022833"/>
    </source>
</evidence>
<dbReference type="FunFam" id="3.90.70.10:FF:000030">
    <property type="entry name" value="U4/U6.U5 tri-snRNP-associated protein 2"/>
    <property type="match status" value="1"/>
</dbReference>
<dbReference type="Pfam" id="PF02148">
    <property type="entry name" value="zf-UBP"/>
    <property type="match status" value="1"/>
</dbReference>
<evidence type="ECO:0000313" key="25">
    <source>
        <dbReference type="EMBL" id="EZA58457.1"/>
    </source>
</evidence>
<dbReference type="PANTHER" id="PTHR21646">
    <property type="entry name" value="UBIQUITIN CARBOXYL-TERMINAL HYDROLASE"/>
    <property type="match status" value="1"/>
</dbReference>
<reference evidence="26" key="2">
    <citation type="journal article" date="2018" name="Genome Res.">
        <title>The genomic architecture and molecular evolution of ant odorant receptors.</title>
        <authorList>
            <person name="McKenzie S.K."/>
            <person name="Kronauer D.J.C."/>
        </authorList>
    </citation>
    <scope>NUCLEOTIDE SEQUENCE [LARGE SCALE GENOMIC DNA]</scope>
    <source>
        <strain evidence="26">Clonal line C1</strain>
    </source>
</reference>
<accession>A0A026WQY7</accession>
<keyword evidence="27" id="KW-1185">Reference proteome</keyword>
<evidence type="ECO:0000259" key="23">
    <source>
        <dbReference type="PROSITE" id="PS50235"/>
    </source>
</evidence>
<keyword evidence="9" id="KW-0479">Metal-binding</keyword>
<keyword evidence="18" id="KW-0131">Cell cycle</keyword>
<dbReference type="PROSITE" id="PS50235">
    <property type="entry name" value="USP_3"/>
    <property type="match status" value="1"/>
</dbReference>
<evidence type="ECO:0000256" key="9">
    <source>
        <dbReference type="ARBA" id="ARBA00022723"/>
    </source>
</evidence>
<dbReference type="InterPro" id="IPR038765">
    <property type="entry name" value="Papain-like_cys_pep_sf"/>
</dbReference>
<dbReference type="Proteomes" id="UP000053097">
    <property type="component" value="Unassembled WGS sequence"/>
</dbReference>
<keyword evidence="12" id="KW-0833">Ubl conjugation pathway</keyword>
<dbReference type="EMBL" id="QOIP01000002">
    <property type="protein sequence ID" value="RLU25729.1"/>
    <property type="molecule type" value="Genomic_DNA"/>
</dbReference>
<evidence type="ECO:0000313" key="27">
    <source>
        <dbReference type="Proteomes" id="UP000053097"/>
    </source>
</evidence>
<dbReference type="InterPro" id="IPR013083">
    <property type="entry name" value="Znf_RING/FYVE/PHD"/>
</dbReference>
<dbReference type="Gene3D" id="3.90.70.10">
    <property type="entry name" value="Cysteine proteinases"/>
    <property type="match status" value="1"/>
</dbReference>
<keyword evidence="8" id="KW-0507">mRNA processing</keyword>
<evidence type="ECO:0000256" key="18">
    <source>
        <dbReference type="ARBA" id="ARBA00023306"/>
    </source>
</evidence>
<evidence type="ECO:0000313" key="26">
    <source>
        <dbReference type="EMBL" id="RLU25729.1"/>
    </source>
</evidence>
<evidence type="ECO:0000256" key="6">
    <source>
        <dbReference type="ARBA" id="ARBA00022553"/>
    </source>
</evidence>
<keyword evidence="10" id="KW-0747">Spliceosome</keyword>
<dbReference type="OrthoDB" id="10263353at2759"/>
<keyword evidence="6" id="KW-0597">Phosphoprotein</keyword>
<comment type="catalytic activity">
    <reaction evidence="1">
        <text>Thiol-dependent hydrolysis of ester, thioester, amide, peptide and isopeptide bonds formed by the C-terminal Gly of ubiquitin (a 76-residue protein attached to proteins as an intracellular targeting signal).</text>
        <dbReference type="EC" id="3.4.19.12"/>
    </reaction>
</comment>
<evidence type="ECO:0000256" key="5">
    <source>
        <dbReference type="ARBA" id="ARBA00022499"/>
    </source>
</evidence>
<dbReference type="InterPro" id="IPR001394">
    <property type="entry name" value="Peptidase_C19_UCH"/>
</dbReference>
<evidence type="ECO:0000256" key="10">
    <source>
        <dbReference type="ARBA" id="ARBA00022728"/>
    </source>
</evidence>
<keyword evidence="17" id="KW-0539">Nucleus</keyword>
<dbReference type="STRING" id="2015173.A0A026WQY7"/>
<comment type="similarity">
    <text evidence="3">Belongs to the peptidase C19 family.</text>
</comment>
<evidence type="ECO:0000256" key="2">
    <source>
        <dbReference type="ARBA" id="ARBA00004123"/>
    </source>
</evidence>
<dbReference type="GO" id="GO:0008270">
    <property type="term" value="F:zinc ion binding"/>
    <property type="evidence" value="ECO:0007669"/>
    <property type="project" value="UniProtKB-KW"/>
</dbReference>
<keyword evidence="16" id="KW-0508">mRNA splicing</keyword>
<evidence type="ECO:0000256" key="7">
    <source>
        <dbReference type="ARBA" id="ARBA00022618"/>
    </source>
</evidence>
<dbReference type="OMA" id="QLRRFKC"/>
<dbReference type="Pfam" id="PF00443">
    <property type="entry name" value="UCH"/>
    <property type="match status" value="1"/>
</dbReference>
<comment type="subcellular location">
    <subcellularLocation>
        <location evidence="2">Nucleus</location>
    </subcellularLocation>
</comment>
<reference evidence="26" key="3">
    <citation type="submission" date="2018-07" db="EMBL/GenBank/DDBJ databases">
        <authorList>
            <person name="Mckenzie S.K."/>
            <person name="Kronauer D.J.C."/>
        </authorList>
    </citation>
    <scope>NUCLEOTIDE SEQUENCE</scope>
    <source>
        <strain evidence="26">Clonal line C1</strain>
    </source>
</reference>
<dbReference type="FunFam" id="3.30.40.10:FF:000068">
    <property type="entry name" value="U4/U6.U5 tri-snRNP-associated protein 2"/>
    <property type="match status" value="1"/>
</dbReference>
<evidence type="ECO:0000256" key="16">
    <source>
        <dbReference type="ARBA" id="ARBA00023187"/>
    </source>
</evidence>
<gene>
    <name evidence="26" type="ORF">DMN91_001886</name>
    <name evidence="25" type="ORF">X777_00517</name>
</gene>
<evidence type="ECO:0000256" key="4">
    <source>
        <dbReference type="ARBA" id="ARBA00012759"/>
    </source>
</evidence>
<evidence type="ECO:0000256" key="21">
    <source>
        <dbReference type="ARBA" id="ARBA00079185"/>
    </source>
</evidence>
<evidence type="ECO:0000256" key="1">
    <source>
        <dbReference type="ARBA" id="ARBA00000707"/>
    </source>
</evidence>
<organism evidence="25 27">
    <name type="scientific">Ooceraea biroi</name>
    <name type="common">Clonal raider ant</name>
    <name type="synonym">Cerapachys biroi</name>
    <dbReference type="NCBI Taxonomy" id="2015173"/>
    <lineage>
        <taxon>Eukaryota</taxon>
        <taxon>Metazoa</taxon>
        <taxon>Ecdysozoa</taxon>
        <taxon>Arthropoda</taxon>
        <taxon>Hexapoda</taxon>
        <taxon>Insecta</taxon>
        <taxon>Pterygota</taxon>
        <taxon>Neoptera</taxon>
        <taxon>Endopterygota</taxon>
        <taxon>Hymenoptera</taxon>
        <taxon>Apocrita</taxon>
        <taxon>Aculeata</taxon>
        <taxon>Formicoidea</taxon>
        <taxon>Formicidae</taxon>
        <taxon>Dorylinae</taxon>
        <taxon>Ooceraea</taxon>
    </lineage>
</organism>
<name>A0A026WQY7_OOCBI</name>
<reference evidence="25 27" key="1">
    <citation type="journal article" date="2014" name="Curr. Biol.">
        <title>The genome of the clonal raider ant Cerapachys biroi.</title>
        <authorList>
            <person name="Oxley P.R."/>
            <person name="Ji L."/>
            <person name="Fetter-Pruneda I."/>
            <person name="McKenzie S.K."/>
            <person name="Li C."/>
            <person name="Hu H."/>
            <person name="Zhang G."/>
            <person name="Kronauer D.J."/>
        </authorList>
    </citation>
    <scope>NUCLEOTIDE SEQUENCE [LARGE SCALE GENOMIC DNA]</scope>
</reference>